<keyword evidence="3" id="KW-1185">Reference proteome</keyword>
<evidence type="ECO:0000313" key="2">
    <source>
        <dbReference type="EMBL" id="TVU13289.1"/>
    </source>
</evidence>
<dbReference type="Proteomes" id="UP000324897">
    <property type="component" value="Unassembled WGS sequence"/>
</dbReference>
<sequence length="118" mass="12986">MGRHLSAEGNKIDSWPRPTNDEVITNGGAARWSHRRVIELDKLLPNHALSDSPRVLTIVNAVGVTFVATPSGHFSIDLKSGRVTDLFEGSDERYIASDPYLINACAFLIKQEALKQSL</sequence>
<dbReference type="Gramene" id="TVU13289">
    <property type="protein sequence ID" value="TVU13289"/>
    <property type="gene ID" value="EJB05_40826"/>
</dbReference>
<evidence type="ECO:0000313" key="3">
    <source>
        <dbReference type="Proteomes" id="UP000324897"/>
    </source>
</evidence>
<protein>
    <submittedName>
        <fullName evidence="2">Uncharacterized protein</fullName>
    </submittedName>
</protein>
<name>A0A5J9TPG4_9POAL</name>
<proteinExistence type="predicted"/>
<dbReference type="EMBL" id="RWGY01000035">
    <property type="protein sequence ID" value="TVU13289.1"/>
    <property type="molecule type" value="Genomic_DNA"/>
</dbReference>
<feature type="non-terminal residue" evidence="2">
    <location>
        <position position="1"/>
    </location>
</feature>
<comment type="caution">
    <text evidence="2">The sequence shown here is derived from an EMBL/GenBank/DDBJ whole genome shotgun (WGS) entry which is preliminary data.</text>
</comment>
<reference evidence="2 3" key="1">
    <citation type="journal article" date="2019" name="Sci. Rep.">
        <title>A high-quality genome of Eragrostis curvula grass provides insights into Poaceae evolution and supports new strategies to enhance forage quality.</title>
        <authorList>
            <person name="Carballo J."/>
            <person name="Santos B.A.C.M."/>
            <person name="Zappacosta D."/>
            <person name="Garbus I."/>
            <person name="Selva J.P."/>
            <person name="Gallo C.A."/>
            <person name="Diaz A."/>
            <person name="Albertini E."/>
            <person name="Caccamo M."/>
            <person name="Echenique V."/>
        </authorList>
    </citation>
    <scope>NUCLEOTIDE SEQUENCE [LARGE SCALE GENOMIC DNA]</scope>
    <source>
        <strain evidence="3">cv. Victoria</strain>
        <tissue evidence="2">Leaf</tissue>
    </source>
</reference>
<accession>A0A5J9TPG4</accession>
<feature type="region of interest" description="Disordered" evidence="1">
    <location>
        <begin position="1"/>
        <end position="22"/>
    </location>
</feature>
<gene>
    <name evidence="2" type="ORF">EJB05_40826</name>
</gene>
<evidence type="ECO:0000256" key="1">
    <source>
        <dbReference type="SAM" id="MobiDB-lite"/>
    </source>
</evidence>
<organism evidence="2 3">
    <name type="scientific">Eragrostis curvula</name>
    <name type="common">weeping love grass</name>
    <dbReference type="NCBI Taxonomy" id="38414"/>
    <lineage>
        <taxon>Eukaryota</taxon>
        <taxon>Viridiplantae</taxon>
        <taxon>Streptophyta</taxon>
        <taxon>Embryophyta</taxon>
        <taxon>Tracheophyta</taxon>
        <taxon>Spermatophyta</taxon>
        <taxon>Magnoliopsida</taxon>
        <taxon>Liliopsida</taxon>
        <taxon>Poales</taxon>
        <taxon>Poaceae</taxon>
        <taxon>PACMAD clade</taxon>
        <taxon>Chloridoideae</taxon>
        <taxon>Eragrostideae</taxon>
        <taxon>Eragrostidinae</taxon>
        <taxon>Eragrostis</taxon>
    </lineage>
</organism>
<dbReference type="AlphaFoldDB" id="A0A5J9TPG4"/>